<dbReference type="Pfam" id="PF02786">
    <property type="entry name" value="CPSase_L_D2"/>
    <property type="match status" value="1"/>
</dbReference>
<dbReference type="RefSeq" id="WP_116570375.1">
    <property type="nucleotide sequence ID" value="NZ_QDGZ01000001.1"/>
</dbReference>
<keyword evidence="3 7" id="KW-0547">Nucleotide-binding</keyword>
<keyword evidence="4 7" id="KW-0067">ATP-binding</keyword>
<dbReference type="Pfam" id="PF00364">
    <property type="entry name" value="Biotin_lipoyl"/>
    <property type="match status" value="1"/>
</dbReference>
<feature type="domain" description="ATP-grasp" evidence="9">
    <location>
        <begin position="120"/>
        <end position="337"/>
    </location>
</feature>
<dbReference type="EMBL" id="QDGZ01000001">
    <property type="protein sequence ID" value="PVG84246.1"/>
    <property type="molecule type" value="Genomic_DNA"/>
</dbReference>
<evidence type="ECO:0000259" key="9">
    <source>
        <dbReference type="PROSITE" id="PS50975"/>
    </source>
</evidence>
<dbReference type="SMART" id="SM00878">
    <property type="entry name" value="Biotin_carb_C"/>
    <property type="match status" value="1"/>
</dbReference>
<dbReference type="OrthoDB" id="3754062at2"/>
<dbReference type="SUPFAM" id="SSF56059">
    <property type="entry name" value="Glutathione synthetase ATP-binding domain-like"/>
    <property type="match status" value="1"/>
</dbReference>
<dbReference type="InterPro" id="IPR001882">
    <property type="entry name" value="Biotin_BS"/>
</dbReference>
<dbReference type="Proteomes" id="UP000246018">
    <property type="component" value="Unassembled WGS sequence"/>
</dbReference>
<dbReference type="InterPro" id="IPR050856">
    <property type="entry name" value="Biotin_carboxylase_complex"/>
</dbReference>
<gene>
    <name evidence="11" type="ORF">DDE18_01005</name>
</gene>
<evidence type="ECO:0000259" key="8">
    <source>
        <dbReference type="PROSITE" id="PS50968"/>
    </source>
</evidence>
<evidence type="ECO:0000256" key="2">
    <source>
        <dbReference type="ARBA" id="ARBA00022598"/>
    </source>
</evidence>
<dbReference type="PANTHER" id="PTHR18866:SF126">
    <property type="entry name" value="BIOTIN CARBOXYLASE"/>
    <property type="match status" value="1"/>
</dbReference>
<accession>A0A2T8FEW3</accession>
<dbReference type="InterPro" id="IPR000089">
    <property type="entry name" value="Biotin_lipoyl"/>
</dbReference>
<protein>
    <submittedName>
        <fullName evidence="11">Acetyl/propionyl-CoA carboxylase subunit alpha</fullName>
    </submittedName>
</protein>
<feature type="domain" description="Lipoyl-binding" evidence="8">
    <location>
        <begin position="612"/>
        <end position="687"/>
    </location>
</feature>
<proteinExistence type="predicted"/>
<organism evidence="11 12">
    <name type="scientific">Nocardioides gansuensis</name>
    <dbReference type="NCBI Taxonomy" id="2138300"/>
    <lineage>
        <taxon>Bacteria</taxon>
        <taxon>Bacillati</taxon>
        <taxon>Actinomycetota</taxon>
        <taxon>Actinomycetes</taxon>
        <taxon>Propionibacteriales</taxon>
        <taxon>Nocardioidaceae</taxon>
        <taxon>Nocardioides</taxon>
    </lineage>
</organism>
<keyword evidence="12" id="KW-1185">Reference proteome</keyword>
<dbReference type="GO" id="GO:0005524">
    <property type="term" value="F:ATP binding"/>
    <property type="evidence" value="ECO:0007669"/>
    <property type="project" value="UniProtKB-UniRule"/>
</dbReference>
<dbReference type="InterPro" id="IPR011054">
    <property type="entry name" value="Rudment_hybrid_motif"/>
</dbReference>
<dbReference type="Gene3D" id="3.30.470.20">
    <property type="entry name" value="ATP-grasp fold, B domain"/>
    <property type="match status" value="1"/>
</dbReference>
<dbReference type="SUPFAM" id="SSF52440">
    <property type="entry name" value="PreATP-grasp domain"/>
    <property type="match status" value="1"/>
</dbReference>
<feature type="domain" description="Biotin carboxylation" evidence="10">
    <location>
        <begin position="1"/>
        <end position="473"/>
    </location>
</feature>
<keyword evidence="2" id="KW-0436">Ligase</keyword>
<dbReference type="PROSITE" id="PS50975">
    <property type="entry name" value="ATP_GRASP"/>
    <property type="match status" value="1"/>
</dbReference>
<name>A0A2T8FEW3_9ACTN</name>
<dbReference type="FunFam" id="2.40.50.100:FF:000003">
    <property type="entry name" value="Acetyl-CoA carboxylase biotin carboxyl carrier protein"/>
    <property type="match status" value="1"/>
</dbReference>
<dbReference type="GO" id="GO:0004075">
    <property type="term" value="F:biotin carboxylase activity"/>
    <property type="evidence" value="ECO:0007669"/>
    <property type="project" value="UniProtKB-EC"/>
</dbReference>
<dbReference type="GO" id="GO:0046872">
    <property type="term" value="F:metal ion binding"/>
    <property type="evidence" value="ECO:0007669"/>
    <property type="project" value="InterPro"/>
</dbReference>
<dbReference type="InterPro" id="IPR016185">
    <property type="entry name" value="PreATP-grasp_dom_sf"/>
</dbReference>
<dbReference type="Gene3D" id="2.40.50.100">
    <property type="match status" value="1"/>
</dbReference>
<comment type="cofactor">
    <cofactor evidence="1">
        <name>biotin</name>
        <dbReference type="ChEBI" id="CHEBI:57586"/>
    </cofactor>
</comment>
<evidence type="ECO:0000259" key="10">
    <source>
        <dbReference type="PROSITE" id="PS50979"/>
    </source>
</evidence>
<dbReference type="InterPro" id="IPR005482">
    <property type="entry name" value="Biotin_COase_C"/>
</dbReference>
<comment type="caution">
    <text evidence="11">The sequence shown here is derived from an EMBL/GenBank/DDBJ whole genome shotgun (WGS) entry which is preliminary data.</text>
</comment>
<dbReference type="InterPro" id="IPR011761">
    <property type="entry name" value="ATP-grasp"/>
</dbReference>
<sequence>MITRLLVANRGEIARRVFRTCRDLGIETVAVHSDADAGMPFVRDADVAVHLPGSTPAETYLRGDLVIEAARKAGADAVHPGYGFLSENAAFAQQVIDAGLTWVGPDPSSIEKMGSKIESKKLMEAAGVPVLPSWTGEELSSGGRVASASDLGGRVASASERIETRIETPLLVKASAGGGGRGMRIVNSLDALRGEIEAAQSEAASAFGDGTVFVEPYIQSGRHIEVQVVGLGAEGGADGAIVFGDRDCSVQRRHQKVIEEAPAPALPEATRKALHEAAKVAADAIDYRGAGTVEFLYDVASDRFYFLEMNTRLQVEHPVTEAVFGVDLVALQIAVAEGRSLAGLEVGAPKGHSIEVRLYAEDPAHGYQPQSGRITRFEVPGVVSQFATTGYGIRLDSGVGAGDEIGTFYDAMLSKVIVWAPTRDQALRQLAGALAKAQLHGLRTNRDLLVNLLRDLVVTGATMDTTWLDGSDLSALGAVPGGEQAVPLSAFAAAIALAEAARLARPVQTRIPAGWRNVVSQPQETAFLVSSSSTNEPEEVAVHWYGGRSFRSADRDDVIVREAGPDSVVLEVAGVRRTFTIHSARDPVSQSVDVESSLGHVALRRKPRFVDPATQVAAGSLLAPMPGSVIALRAAVGDVVAEGQPILVMEAMKMQHTIAAPYAGTVTELAATEGQQVEAGAVLAVVVPTRSTDEPAAGEEGEDA</sequence>
<dbReference type="PROSITE" id="PS50968">
    <property type="entry name" value="BIOTINYL_LIPOYL"/>
    <property type="match status" value="1"/>
</dbReference>
<evidence type="ECO:0000256" key="4">
    <source>
        <dbReference type="ARBA" id="ARBA00022840"/>
    </source>
</evidence>
<dbReference type="InterPro" id="IPR005479">
    <property type="entry name" value="CPAse_ATP-bd"/>
</dbReference>
<evidence type="ECO:0000256" key="5">
    <source>
        <dbReference type="ARBA" id="ARBA00023267"/>
    </source>
</evidence>
<dbReference type="Pfam" id="PF00289">
    <property type="entry name" value="Biotin_carb_N"/>
    <property type="match status" value="1"/>
</dbReference>
<dbReference type="AlphaFoldDB" id="A0A2T8FEW3"/>
<dbReference type="InterPro" id="IPR011053">
    <property type="entry name" value="Single_hybrid_motif"/>
</dbReference>
<dbReference type="PROSITE" id="PS50979">
    <property type="entry name" value="BC"/>
    <property type="match status" value="1"/>
</dbReference>
<evidence type="ECO:0000313" key="12">
    <source>
        <dbReference type="Proteomes" id="UP000246018"/>
    </source>
</evidence>
<dbReference type="PROSITE" id="PS00867">
    <property type="entry name" value="CPSASE_2"/>
    <property type="match status" value="1"/>
</dbReference>
<dbReference type="InterPro" id="IPR005481">
    <property type="entry name" value="BC-like_N"/>
</dbReference>
<evidence type="ECO:0000313" key="11">
    <source>
        <dbReference type="EMBL" id="PVG84246.1"/>
    </source>
</evidence>
<dbReference type="PROSITE" id="PS00188">
    <property type="entry name" value="BIOTIN"/>
    <property type="match status" value="1"/>
</dbReference>
<evidence type="ECO:0000256" key="7">
    <source>
        <dbReference type="PROSITE-ProRule" id="PRU00409"/>
    </source>
</evidence>
<dbReference type="InterPro" id="IPR011764">
    <property type="entry name" value="Biotin_carboxylation_dom"/>
</dbReference>
<reference evidence="11 12" key="1">
    <citation type="submission" date="2018-04" db="EMBL/GenBank/DDBJ databases">
        <title>Genome of Nocardioides gansuensis WSJ-1.</title>
        <authorList>
            <person name="Wu S."/>
            <person name="Wang G."/>
        </authorList>
    </citation>
    <scope>NUCLEOTIDE SEQUENCE [LARGE SCALE GENOMIC DNA]</scope>
    <source>
        <strain evidence="11 12">WSJ-1</strain>
    </source>
</reference>
<evidence type="ECO:0000256" key="6">
    <source>
        <dbReference type="ARBA" id="ARBA00048501"/>
    </source>
</evidence>
<dbReference type="CDD" id="cd06850">
    <property type="entry name" value="biotinyl_domain"/>
    <property type="match status" value="1"/>
</dbReference>
<comment type="catalytic activity">
    <reaction evidence="6">
        <text>N(6)-biotinyl-L-lysyl-[protein] + hydrogencarbonate + ATP = N(6)-carboxybiotinyl-L-lysyl-[protein] + ADP + phosphate + H(+)</text>
        <dbReference type="Rhea" id="RHEA:13501"/>
        <dbReference type="Rhea" id="RHEA-COMP:10505"/>
        <dbReference type="Rhea" id="RHEA-COMP:10506"/>
        <dbReference type="ChEBI" id="CHEBI:15378"/>
        <dbReference type="ChEBI" id="CHEBI:17544"/>
        <dbReference type="ChEBI" id="CHEBI:30616"/>
        <dbReference type="ChEBI" id="CHEBI:43474"/>
        <dbReference type="ChEBI" id="CHEBI:83144"/>
        <dbReference type="ChEBI" id="CHEBI:83145"/>
        <dbReference type="ChEBI" id="CHEBI:456216"/>
        <dbReference type="EC" id="6.3.4.14"/>
    </reaction>
    <physiologicalReaction direction="left-to-right" evidence="6">
        <dbReference type="Rhea" id="RHEA:13502"/>
    </physiologicalReaction>
</comment>
<dbReference type="SUPFAM" id="SSF51230">
    <property type="entry name" value="Single hybrid motif"/>
    <property type="match status" value="1"/>
</dbReference>
<dbReference type="PANTHER" id="PTHR18866">
    <property type="entry name" value="CARBOXYLASE:PYRUVATE/ACETYL-COA/PROPIONYL-COA CARBOXYLASE"/>
    <property type="match status" value="1"/>
</dbReference>
<evidence type="ECO:0000256" key="3">
    <source>
        <dbReference type="ARBA" id="ARBA00022741"/>
    </source>
</evidence>
<keyword evidence="5" id="KW-0092">Biotin</keyword>
<evidence type="ECO:0000256" key="1">
    <source>
        <dbReference type="ARBA" id="ARBA00001953"/>
    </source>
</evidence>
<dbReference type="FunFam" id="3.40.50.20:FF:000010">
    <property type="entry name" value="Propionyl-CoA carboxylase subunit alpha"/>
    <property type="match status" value="1"/>
</dbReference>
<dbReference type="SUPFAM" id="SSF51246">
    <property type="entry name" value="Rudiment single hybrid motif"/>
    <property type="match status" value="1"/>
</dbReference>
<dbReference type="Pfam" id="PF02785">
    <property type="entry name" value="Biotin_carb_C"/>
    <property type="match status" value="1"/>
</dbReference>